<organism evidence="3 4">
    <name type="scientific">Terriglobus saanensis (strain ATCC BAA-1853 / DSM 23119 / SP1PR4)</name>
    <dbReference type="NCBI Taxonomy" id="401053"/>
    <lineage>
        <taxon>Bacteria</taxon>
        <taxon>Pseudomonadati</taxon>
        <taxon>Acidobacteriota</taxon>
        <taxon>Terriglobia</taxon>
        <taxon>Terriglobales</taxon>
        <taxon>Acidobacteriaceae</taxon>
        <taxon>Terriglobus</taxon>
    </lineage>
</organism>
<dbReference type="SUPFAM" id="SSF53474">
    <property type="entry name" value="alpha/beta-Hydrolases"/>
    <property type="match status" value="1"/>
</dbReference>
<dbReference type="Proteomes" id="UP000006844">
    <property type="component" value="Chromosome"/>
</dbReference>
<name>E8V5I6_TERSS</name>
<keyword evidence="1" id="KW-0732">Signal</keyword>
<dbReference type="HOGENOM" id="CLU_020336_35_0_0"/>
<keyword evidence="3" id="KW-0378">Hydrolase</keyword>
<dbReference type="FunFam" id="3.40.50.1820:FF:000173">
    <property type="entry name" value="Alpha/beta hydrolase"/>
    <property type="match status" value="1"/>
</dbReference>
<reference evidence="3 4" key="1">
    <citation type="journal article" date="2012" name="Stand. Genomic Sci.">
        <title>Complete genome sequence of Terriglobus saanensis type strain SP1PR4(T), an Acidobacteria from tundra soil.</title>
        <authorList>
            <person name="Rawat S.R."/>
            <person name="Mannisto M.K."/>
            <person name="Starovoytov V."/>
            <person name="Goodwin L."/>
            <person name="Nolan M."/>
            <person name="Hauser L."/>
            <person name="Land M."/>
            <person name="Davenport K.W."/>
            <person name="Woyke T."/>
            <person name="Haggblom M.M."/>
        </authorList>
    </citation>
    <scope>NUCLEOTIDE SEQUENCE</scope>
    <source>
        <strain evidence="4">ATCC BAA-1853 / DSM 23119 / SP1PR4</strain>
    </source>
</reference>
<evidence type="ECO:0000313" key="4">
    <source>
        <dbReference type="Proteomes" id="UP000006844"/>
    </source>
</evidence>
<evidence type="ECO:0000313" key="3">
    <source>
        <dbReference type="EMBL" id="ADV81520.1"/>
    </source>
</evidence>
<evidence type="ECO:0000256" key="1">
    <source>
        <dbReference type="SAM" id="SignalP"/>
    </source>
</evidence>
<sequence>MTRRSFVAAGSGLAALGVSGTAKAAVAKNGVPITSVHRVTADGVEVFYREAGPKDAPVILLLHGFPTSSFMYRELIPRLADKYRVIAPDLPGFGFTEVPEAREYKYSFDAFAKTIEAFTDALQLKRYALYVFDYGAPTGLRLAMAHPERVAAIVSQNGNAYEEGLGDAWAPIQLYWREPTAEHREAVRQALSPEGLKDQYTYGVPHPERIAPEGYTLDAAMIARPGNMEIQLDLFLNYASNVKLYPQFQEYFRKAQPPLLAIWGKHDPFFIPAGAEAYKRDLPKATVQFLDTGHFATETHVEEIALAMRGFLATVKW</sequence>
<evidence type="ECO:0000259" key="2">
    <source>
        <dbReference type="Pfam" id="PF00561"/>
    </source>
</evidence>
<dbReference type="PRINTS" id="PR00412">
    <property type="entry name" value="EPOXHYDRLASE"/>
</dbReference>
<dbReference type="InterPro" id="IPR029058">
    <property type="entry name" value="AB_hydrolase_fold"/>
</dbReference>
<dbReference type="AlphaFoldDB" id="E8V5I6"/>
<dbReference type="RefSeq" id="WP_013567253.1">
    <property type="nucleotide sequence ID" value="NC_014963.1"/>
</dbReference>
<gene>
    <name evidence="3" type="ordered locus">AciPR4_0687</name>
</gene>
<feature type="domain" description="AB hydrolase-1" evidence="2">
    <location>
        <begin position="57"/>
        <end position="300"/>
    </location>
</feature>
<dbReference type="KEGG" id="tsa:AciPR4_0687"/>
<dbReference type="PANTHER" id="PTHR42977:SF1">
    <property type="entry name" value="BLR6576 PROTEIN"/>
    <property type="match status" value="1"/>
</dbReference>
<dbReference type="eggNOG" id="COG0596">
    <property type="taxonomic scope" value="Bacteria"/>
</dbReference>
<feature type="signal peptide" evidence="1">
    <location>
        <begin position="1"/>
        <end position="24"/>
    </location>
</feature>
<keyword evidence="4" id="KW-1185">Reference proteome</keyword>
<dbReference type="InterPro" id="IPR000639">
    <property type="entry name" value="Epox_hydrolase-like"/>
</dbReference>
<dbReference type="EMBL" id="CP002467">
    <property type="protein sequence ID" value="ADV81520.1"/>
    <property type="molecule type" value="Genomic_DNA"/>
</dbReference>
<dbReference type="PANTHER" id="PTHR42977">
    <property type="entry name" value="HYDROLASE-RELATED"/>
    <property type="match status" value="1"/>
</dbReference>
<dbReference type="Gene3D" id="3.40.50.1820">
    <property type="entry name" value="alpha/beta hydrolase"/>
    <property type="match status" value="1"/>
</dbReference>
<accession>E8V5I6</accession>
<protein>
    <submittedName>
        <fullName evidence="3">Alpha/beta hydrolase fold protein</fullName>
    </submittedName>
</protein>
<dbReference type="GO" id="GO:0004301">
    <property type="term" value="F:epoxide hydrolase activity"/>
    <property type="evidence" value="ECO:0007669"/>
    <property type="project" value="TreeGrafter"/>
</dbReference>
<dbReference type="PRINTS" id="PR00111">
    <property type="entry name" value="ABHYDROLASE"/>
</dbReference>
<dbReference type="InterPro" id="IPR000073">
    <property type="entry name" value="AB_hydrolase_1"/>
</dbReference>
<dbReference type="Pfam" id="PF00561">
    <property type="entry name" value="Abhydrolase_1"/>
    <property type="match status" value="1"/>
</dbReference>
<dbReference type="STRING" id="401053.AciPR4_0687"/>
<dbReference type="InterPro" id="IPR051340">
    <property type="entry name" value="Haloalkane_dehalogenase"/>
</dbReference>
<feature type="chain" id="PRO_5003229000" evidence="1">
    <location>
        <begin position="25"/>
        <end position="317"/>
    </location>
</feature>
<proteinExistence type="predicted"/>